<evidence type="ECO:0000256" key="1">
    <source>
        <dbReference type="ARBA" id="ARBA00006484"/>
    </source>
</evidence>
<evidence type="ECO:0000313" key="4">
    <source>
        <dbReference type="EMBL" id="KAJ3651873.1"/>
    </source>
</evidence>
<gene>
    <name evidence="4" type="ORF">Zmor_017879</name>
</gene>
<evidence type="ECO:0000256" key="2">
    <source>
        <dbReference type="ARBA" id="ARBA00023002"/>
    </source>
</evidence>
<dbReference type="PRINTS" id="PR00081">
    <property type="entry name" value="GDHRDH"/>
</dbReference>
<dbReference type="EMBL" id="JALNTZ010000005">
    <property type="protein sequence ID" value="KAJ3651873.1"/>
    <property type="molecule type" value="Genomic_DNA"/>
</dbReference>
<dbReference type="Gene3D" id="3.40.50.720">
    <property type="entry name" value="NAD(P)-binding Rossmann-like Domain"/>
    <property type="match status" value="1"/>
</dbReference>
<dbReference type="GO" id="GO:0016616">
    <property type="term" value="F:oxidoreductase activity, acting on the CH-OH group of donors, NAD or NADP as acceptor"/>
    <property type="evidence" value="ECO:0007669"/>
    <property type="project" value="UniProtKB-ARBA"/>
</dbReference>
<dbReference type="PANTHER" id="PTHR43115">
    <property type="entry name" value="DEHYDROGENASE/REDUCTASE SDR FAMILY MEMBER 11"/>
    <property type="match status" value="1"/>
</dbReference>
<dbReference type="PRINTS" id="PR00080">
    <property type="entry name" value="SDRFAMILY"/>
</dbReference>
<dbReference type="InterPro" id="IPR002347">
    <property type="entry name" value="SDR_fam"/>
</dbReference>
<keyword evidence="2" id="KW-0560">Oxidoreductase</keyword>
<dbReference type="Pfam" id="PF00106">
    <property type="entry name" value="adh_short"/>
    <property type="match status" value="1"/>
</dbReference>
<protein>
    <recommendedName>
        <fullName evidence="6">Dehydrogenase/reductase SDR family member 11</fullName>
    </recommendedName>
</protein>
<dbReference type="PANTHER" id="PTHR43115:SF4">
    <property type="entry name" value="DEHYDROGENASE_REDUCTASE SDR FAMILY MEMBER 11"/>
    <property type="match status" value="1"/>
</dbReference>
<sequence length="251" mass="27309">MERWQGKIAIVTGASAGIGAATAKLLAQKGMKVVGLARRVELIEEMIYSMTDAPGELYALKCDMSEENQILEAFAWVKENLGPISVLINNAGFIRPTTLTEGSTDEWRSTFDVNVIGLCICTREAVRSMRDNNIAGHIVHLGSIAGRYPVMMPTPVINVYSATKYAVTALTENLRQELNFHKTGIKISMICPGVVSSEFHEGYIKDGTKEAVTSGPILFPSDIADAIVFTLSTPPHVQVHDIMIKSVGELI</sequence>
<accession>A0AA38IAG4</accession>
<dbReference type="FunFam" id="3.40.50.720:FF:000047">
    <property type="entry name" value="NADP-dependent L-serine/L-allo-threonine dehydrogenase"/>
    <property type="match status" value="1"/>
</dbReference>
<proteinExistence type="inferred from homology"/>
<dbReference type="InterPro" id="IPR036291">
    <property type="entry name" value="NAD(P)-bd_dom_sf"/>
</dbReference>
<evidence type="ECO:0008006" key="6">
    <source>
        <dbReference type="Google" id="ProtNLM"/>
    </source>
</evidence>
<keyword evidence="5" id="KW-1185">Reference proteome</keyword>
<dbReference type="Proteomes" id="UP001168821">
    <property type="component" value="Unassembled WGS sequence"/>
</dbReference>
<comment type="similarity">
    <text evidence="1 3">Belongs to the short-chain dehydrogenases/reductases (SDR) family.</text>
</comment>
<name>A0AA38IAG4_9CUCU</name>
<evidence type="ECO:0000313" key="5">
    <source>
        <dbReference type="Proteomes" id="UP001168821"/>
    </source>
</evidence>
<dbReference type="AlphaFoldDB" id="A0AA38IAG4"/>
<dbReference type="SUPFAM" id="SSF51735">
    <property type="entry name" value="NAD(P)-binding Rossmann-fold domains"/>
    <property type="match status" value="1"/>
</dbReference>
<organism evidence="4 5">
    <name type="scientific">Zophobas morio</name>
    <dbReference type="NCBI Taxonomy" id="2755281"/>
    <lineage>
        <taxon>Eukaryota</taxon>
        <taxon>Metazoa</taxon>
        <taxon>Ecdysozoa</taxon>
        <taxon>Arthropoda</taxon>
        <taxon>Hexapoda</taxon>
        <taxon>Insecta</taxon>
        <taxon>Pterygota</taxon>
        <taxon>Neoptera</taxon>
        <taxon>Endopterygota</taxon>
        <taxon>Coleoptera</taxon>
        <taxon>Polyphaga</taxon>
        <taxon>Cucujiformia</taxon>
        <taxon>Tenebrionidae</taxon>
        <taxon>Zophobas</taxon>
    </lineage>
</organism>
<reference evidence="4" key="1">
    <citation type="journal article" date="2023" name="G3 (Bethesda)">
        <title>Whole genome assemblies of Zophobas morio and Tenebrio molitor.</title>
        <authorList>
            <person name="Kaur S."/>
            <person name="Stinson S.A."/>
            <person name="diCenzo G.C."/>
        </authorList>
    </citation>
    <scope>NUCLEOTIDE SEQUENCE</scope>
    <source>
        <strain evidence="4">QUZm001</strain>
    </source>
</reference>
<comment type="caution">
    <text evidence="4">The sequence shown here is derived from an EMBL/GenBank/DDBJ whole genome shotgun (WGS) entry which is preliminary data.</text>
</comment>
<evidence type="ECO:0000256" key="3">
    <source>
        <dbReference type="RuleBase" id="RU000363"/>
    </source>
</evidence>